<dbReference type="RefSeq" id="WP_009136057.1">
    <property type="nucleotide sequence ID" value="NZ_JH594596.1"/>
</dbReference>
<dbReference type="STRING" id="742817.HMPREF9449_00909"/>
<comment type="caution">
    <text evidence="2">The sequence shown here is derived from an EMBL/GenBank/DDBJ whole genome shotgun (WGS) entry which is preliminary data.</text>
</comment>
<evidence type="ECO:0000313" key="2">
    <source>
        <dbReference type="EMBL" id="EHP49391.1"/>
    </source>
</evidence>
<keyword evidence="1" id="KW-0732">Signal</keyword>
<evidence type="ECO:0008006" key="4">
    <source>
        <dbReference type="Google" id="ProtNLM"/>
    </source>
</evidence>
<organism evidence="2 3">
    <name type="scientific">Odoribacter laneus YIT 12061</name>
    <dbReference type="NCBI Taxonomy" id="742817"/>
    <lineage>
        <taxon>Bacteria</taxon>
        <taxon>Pseudomonadati</taxon>
        <taxon>Bacteroidota</taxon>
        <taxon>Bacteroidia</taxon>
        <taxon>Bacteroidales</taxon>
        <taxon>Odoribacteraceae</taxon>
        <taxon>Odoribacter</taxon>
    </lineage>
</organism>
<reference evidence="2 3" key="1">
    <citation type="submission" date="2012-01" db="EMBL/GenBank/DDBJ databases">
        <title>The Genome Sequence of Odoribacter laneus YIT 12061.</title>
        <authorList>
            <consortium name="The Broad Institute Genome Sequencing Platform"/>
            <person name="Earl A."/>
            <person name="Ward D."/>
            <person name="Feldgarden M."/>
            <person name="Gevers D."/>
            <person name="Morotomi M."/>
            <person name="Young S.K."/>
            <person name="Zeng Q."/>
            <person name="Gargeya S."/>
            <person name="Fitzgerald M."/>
            <person name="Haas B."/>
            <person name="Abouelleil A."/>
            <person name="Alvarado L."/>
            <person name="Arachchi H.M."/>
            <person name="Berlin A."/>
            <person name="Chapman S.B."/>
            <person name="Gearin G."/>
            <person name="Goldberg J."/>
            <person name="Griggs A."/>
            <person name="Gujja S."/>
            <person name="Hansen M."/>
            <person name="Heiman D."/>
            <person name="Howarth C."/>
            <person name="Larimer J."/>
            <person name="Lui A."/>
            <person name="MacDonald P.J.P."/>
            <person name="McCowen C."/>
            <person name="Montmayeur A."/>
            <person name="Murphy C."/>
            <person name="Neiman D."/>
            <person name="Pearson M."/>
            <person name="Priest M."/>
            <person name="Roberts A."/>
            <person name="Saif S."/>
            <person name="Shea T."/>
            <person name="Sisk P."/>
            <person name="Stolte C."/>
            <person name="Sykes S."/>
            <person name="Wortman J."/>
            <person name="Nusbaum C."/>
            <person name="Birren B."/>
        </authorList>
    </citation>
    <scope>NUCLEOTIDE SEQUENCE [LARGE SCALE GENOMIC DNA]</scope>
    <source>
        <strain evidence="2 3">YIT 12061</strain>
    </source>
</reference>
<evidence type="ECO:0000256" key="1">
    <source>
        <dbReference type="SAM" id="SignalP"/>
    </source>
</evidence>
<feature type="signal peptide" evidence="1">
    <location>
        <begin position="1"/>
        <end position="21"/>
    </location>
</feature>
<dbReference type="EMBL" id="ADMC01000014">
    <property type="protein sequence ID" value="EHP49391.1"/>
    <property type="molecule type" value="Genomic_DNA"/>
</dbReference>
<keyword evidence="3" id="KW-1185">Reference proteome</keyword>
<dbReference type="Proteomes" id="UP000004892">
    <property type="component" value="Unassembled WGS sequence"/>
</dbReference>
<proteinExistence type="predicted"/>
<dbReference type="HOGENOM" id="CLU_1233992_0_0_10"/>
<dbReference type="GeneID" id="98068507"/>
<name>H1DF73_9BACT</name>
<protein>
    <recommendedName>
        <fullName evidence="4">DUF4923 domain-containing protein</fullName>
    </recommendedName>
</protein>
<feature type="chain" id="PRO_5003548633" description="DUF4923 domain-containing protein" evidence="1">
    <location>
        <begin position="22"/>
        <end position="224"/>
    </location>
</feature>
<accession>H1DF73</accession>
<evidence type="ECO:0000313" key="3">
    <source>
        <dbReference type="Proteomes" id="UP000004892"/>
    </source>
</evidence>
<sequence length="224" mass="25279">MKKFFLFSLLSMLAVALCACSDNEDEPNSLLGTWQYEQPHFEFEYAQDSIVISMGQYRKMSIAAKDLKTMFLSMAKEKMGDYFKGVTFSDNNTLKVNMSLQNGTPATLGATYKVDERYIEVALNSADLAQLTGGIAPDIPKISFIYQQKGDELLMYFDKTYLKNMIAMMQDQLLSILLPSIIEGFDQFPDTMKQIISGSVKEQIATIFDNTLKLELGFTLSNHN</sequence>
<dbReference type="PROSITE" id="PS51257">
    <property type="entry name" value="PROKAR_LIPOPROTEIN"/>
    <property type="match status" value="1"/>
</dbReference>
<gene>
    <name evidence="2" type="ORF">HMPREF9449_00909</name>
</gene>
<dbReference type="AlphaFoldDB" id="H1DF73"/>
<dbReference type="PATRIC" id="fig|742817.3.peg.966"/>